<protein>
    <submittedName>
        <fullName evidence="2">Uncharacterized protein</fullName>
    </submittedName>
</protein>
<reference evidence="2 3" key="1">
    <citation type="submission" date="2017-08" db="EMBL/GenBank/DDBJ databases">
        <title>Acidophilic green algal genome provides insights into adaptation to an acidic environment.</title>
        <authorList>
            <person name="Hirooka S."/>
            <person name="Hirose Y."/>
            <person name="Kanesaki Y."/>
            <person name="Higuchi S."/>
            <person name="Fujiwara T."/>
            <person name="Onuma R."/>
            <person name="Era A."/>
            <person name="Ohbayashi R."/>
            <person name="Uzuka A."/>
            <person name="Nozaki H."/>
            <person name="Yoshikawa H."/>
            <person name="Miyagishima S.Y."/>
        </authorList>
    </citation>
    <scope>NUCLEOTIDE SEQUENCE [LARGE SCALE GENOMIC DNA]</scope>
    <source>
        <strain evidence="2 3">NIES-2499</strain>
    </source>
</reference>
<feature type="transmembrane region" description="Helical" evidence="1">
    <location>
        <begin position="97"/>
        <end position="119"/>
    </location>
</feature>
<dbReference type="EMBL" id="BEGY01000040">
    <property type="protein sequence ID" value="GAX79222.1"/>
    <property type="molecule type" value="Genomic_DNA"/>
</dbReference>
<accession>A0A250X8K7</accession>
<evidence type="ECO:0000313" key="3">
    <source>
        <dbReference type="Proteomes" id="UP000232323"/>
    </source>
</evidence>
<dbReference type="AlphaFoldDB" id="A0A250X8K7"/>
<comment type="caution">
    <text evidence="2">The sequence shown here is derived from an EMBL/GenBank/DDBJ whole genome shotgun (WGS) entry which is preliminary data.</text>
</comment>
<keyword evidence="1" id="KW-0812">Transmembrane</keyword>
<keyword evidence="1" id="KW-0472">Membrane</keyword>
<gene>
    <name evidence="2" type="ORF">CEUSTIGMA_g6662.t1</name>
</gene>
<keyword evidence="3" id="KW-1185">Reference proteome</keyword>
<organism evidence="2 3">
    <name type="scientific">Chlamydomonas eustigma</name>
    <dbReference type="NCBI Taxonomy" id="1157962"/>
    <lineage>
        <taxon>Eukaryota</taxon>
        <taxon>Viridiplantae</taxon>
        <taxon>Chlorophyta</taxon>
        <taxon>core chlorophytes</taxon>
        <taxon>Chlorophyceae</taxon>
        <taxon>CS clade</taxon>
        <taxon>Chlamydomonadales</taxon>
        <taxon>Chlamydomonadaceae</taxon>
        <taxon>Chlamydomonas</taxon>
    </lineage>
</organism>
<name>A0A250X8K7_9CHLO</name>
<proteinExistence type="predicted"/>
<dbReference type="Proteomes" id="UP000232323">
    <property type="component" value="Unassembled WGS sequence"/>
</dbReference>
<keyword evidence="1" id="KW-1133">Transmembrane helix</keyword>
<evidence type="ECO:0000313" key="2">
    <source>
        <dbReference type="EMBL" id="GAX79222.1"/>
    </source>
</evidence>
<evidence type="ECO:0000256" key="1">
    <source>
        <dbReference type="SAM" id="Phobius"/>
    </source>
</evidence>
<sequence>MQKLVIDLATPPGLTGAYVSQGSVCQNTTLSNAPCCCDFCQPISTSEGWSAAPGGAGDAFENSIAGCDGGNGGDSCVKSHPPGGDNGDDYSTGSSGISFAIALLGAAIMVGTLCFPITLQDLLADTFNVSPTASAALSNTLPVSFTIEEAAHPLPDVLLQQDNPMDWETSLRTSVELVGHGMSMPRRMVNIISVVGGVLDGVRN</sequence>